<dbReference type="PANTHER" id="PTHR48237:SF1">
    <property type="entry name" value="SPC97_SPC98 FAMILY OF SPINDLE POLE BODY (SBP) COMPONENT"/>
    <property type="match status" value="1"/>
</dbReference>
<keyword evidence="2" id="KW-1185">Reference proteome</keyword>
<accession>A0A151SH10</accession>
<evidence type="ECO:0000313" key="1">
    <source>
        <dbReference type="EMBL" id="KYP54087.1"/>
    </source>
</evidence>
<organism evidence="1 2">
    <name type="scientific">Cajanus cajan</name>
    <name type="common">Pigeon pea</name>
    <name type="synonym">Cajanus indicus</name>
    <dbReference type="NCBI Taxonomy" id="3821"/>
    <lineage>
        <taxon>Eukaryota</taxon>
        <taxon>Viridiplantae</taxon>
        <taxon>Streptophyta</taxon>
        <taxon>Embryophyta</taxon>
        <taxon>Tracheophyta</taxon>
        <taxon>Spermatophyta</taxon>
        <taxon>Magnoliopsida</taxon>
        <taxon>eudicotyledons</taxon>
        <taxon>Gunneridae</taxon>
        <taxon>Pentapetalae</taxon>
        <taxon>rosids</taxon>
        <taxon>fabids</taxon>
        <taxon>Fabales</taxon>
        <taxon>Fabaceae</taxon>
        <taxon>Papilionoideae</taxon>
        <taxon>50 kb inversion clade</taxon>
        <taxon>NPAAA clade</taxon>
        <taxon>indigoferoid/millettioid clade</taxon>
        <taxon>Phaseoleae</taxon>
        <taxon>Cajanus</taxon>
    </lineage>
</organism>
<sequence length="151" mass="17590">MKDRQLKKRLKYMVEPDQNCETRVEDVAWLCSLSESEIDMLISLKLLIIRRAKMIGCKELANKFNLRMIRAIALVLMEHLKAEVKDSSLIPNKVNSTAFLDACNLLKCNNEVDANIDELSTCLSADIQTFLGRYVYQAYMYVYQFYKYDLL</sequence>
<dbReference type="STRING" id="3821.A0A151SH10"/>
<gene>
    <name evidence="1" type="ORF">KK1_000257</name>
</gene>
<dbReference type="EMBL" id="CM003613">
    <property type="protein sequence ID" value="KYP54087.1"/>
    <property type="molecule type" value="Genomic_DNA"/>
</dbReference>
<dbReference type="Proteomes" id="UP000075243">
    <property type="component" value="Chromosome 11"/>
</dbReference>
<dbReference type="PANTHER" id="PTHR48237">
    <property type="entry name" value="GAMMA-TUBULIN COMPLEX COMPONENT"/>
    <property type="match status" value="1"/>
</dbReference>
<dbReference type="AlphaFoldDB" id="A0A151SH10"/>
<protein>
    <submittedName>
        <fullName evidence="1">Uncharacterized protein</fullName>
    </submittedName>
</protein>
<reference evidence="1 2" key="1">
    <citation type="journal article" date="2012" name="Nat. Biotechnol.">
        <title>Draft genome sequence of pigeonpea (Cajanus cajan), an orphan legume crop of resource-poor farmers.</title>
        <authorList>
            <person name="Varshney R.K."/>
            <person name="Chen W."/>
            <person name="Li Y."/>
            <person name="Bharti A.K."/>
            <person name="Saxena R.K."/>
            <person name="Schlueter J.A."/>
            <person name="Donoghue M.T."/>
            <person name="Azam S."/>
            <person name="Fan G."/>
            <person name="Whaley A.M."/>
            <person name="Farmer A.D."/>
            <person name="Sheridan J."/>
            <person name="Iwata A."/>
            <person name="Tuteja R."/>
            <person name="Penmetsa R.V."/>
            <person name="Wu W."/>
            <person name="Upadhyaya H.D."/>
            <person name="Yang S.P."/>
            <person name="Shah T."/>
            <person name="Saxena K.B."/>
            <person name="Michael T."/>
            <person name="McCombie W.R."/>
            <person name="Yang B."/>
            <person name="Zhang G."/>
            <person name="Yang H."/>
            <person name="Wang J."/>
            <person name="Spillane C."/>
            <person name="Cook D.R."/>
            <person name="May G.D."/>
            <person name="Xu X."/>
            <person name="Jackson S.A."/>
        </authorList>
    </citation>
    <scope>NUCLEOTIDE SEQUENCE [LARGE SCALE GENOMIC DNA]</scope>
    <source>
        <strain evidence="2">cv. Asha</strain>
    </source>
</reference>
<dbReference type="OMA" id="FANMGVE"/>
<evidence type="ECO:0000313" key="2">
    <source>
        <dbReference type="Proteomes" id="UP000075243"/>
    </source>
</evidence>
<proteinExistence type="predicted"/>
<dbReference type="Gramene" id="C.cajan_00252.t">
    <property type="protein sequence ID" value="C.cajan_00252.t"/>
    <property type="gene ID" value="C.cajan_00252"/>
</dbReference>
<name>A0A151SH10_CAJCA</name>